<comment type="catalytic activity">
    <reaction evidence="1">
        <text>ATP + protein L-histidine = ADP + protein N-phospho-L-histidine.</text>
        <dbReference type="EC" id="2.7.13.3"/>
    </reaction>
</comment>
<dbReference type="Gene3D" id="3.30.565.10">
    <property type="entry name" value="Histidine kinase-like ATPase, C-terminal domain"/>
    <property type="match status" value="1"/>
</dbReference>
<dbReference type="Pfam" id="PF07568">
    <property type="entry name" value="HisKA_2"/>
    <property type="match status" value="1"/>
</dbReference>
<dbReference type="GO" id="GO:0005524">
    <property type="term" value="F:ATP binding"/>
    <property type="evidence" value="ECO:0007669"/>
    <property type="project" value="UniProtKB-KW"/>
</dbReference>
<proteinExistence type="predicted"/>
<keyword evidence="4" id="KW-0808">Transferase</keyword>
<keyword evidence="8" id="KW-0175">Coiled coil</keyword>
<feature type="coiled-coil region" evidence="8">
    <location>
        <begin position="337"/>
        <end position="371"/>
    </location>
</feature>
<evidence type="ECO:0000256" key="6">
    <source>
        <dbReference type="ARBA" id="ARBA00022777"/>
    </source>
</evidence>
<evidence type="ECO:0000256" key="8">
    <source>
        <dbReference type="SAM" id="Coils"/>
    </source>
</evidence>
<dbReference type="SUPFAM" id="SSF48452">
    <property type="entry name" value="TPR-like"/>
    <property type="match status" value="2"/>
</dbReference>
<dbReference type="PANTHER" id="PTHR41523:SF8">
    <property type="entry name" value="ETHYLENE RESPONSE SENSOR PROTEIN"/>
    <property type="match status" value="1"/>
</dbReference>
<dbReference type="Proteomes" id="UP000198757">
    <property type="component" value="Unassembled WGS sequence"/>
</dbReference>
<dbReference type="InterPro" id="IPR005467">
    <property type="entry name" value="His_kinase_dom"/>
</dbReference>
<dbReference type="SUPFAM" id="SSF55874">
    <property type="entry name" value="ATPase domain of HSP90 chaperone/DNA topoisomerase II/histidine kinase"/>
    <property type="match status" value="1"/>
</dbReference>
<dbReference type="EC" id="2.7.13.3" evidence="2"/>
<evidence type="ECO:0000256" key="7">
    <source>
        <dbReference type="ARBA" id="ARBA00022840"/>
    </source>
</evidence>
<dbReference type="PROSITE" id="PS50109">
    <property type="entry name" value="HIS_KIN"/>
    <property type="match status" value="1"/>
</dbReference>
<keyword evidence="3" id="KW-0597">Phosphoprotein</keyword>
<name>A0A1G6S6P4_NIADE</name>
<dbReference type="InterPro" id="IPR011495">
    <property type="entry name" value="Sig_transdc_His_kin_sub2_dim/P"/>
</dbReference>
<evidence type="ECO:0000256" key="9">
    <source>
        <dbReference type="SAM" id="Phobius"/>
    </source>
</evidence>
<accession>A0A1G6S6P4</accession>
<dbReference type="Gene3D" id="3.30.450.20">
    <property type="entry name" value="PAS domain"/>
    <property type="match status" value="1"/>
</dbReference>
<dbReference type="InterPro" id="IPR036890">
    <property type="entry name" value="HATPase_C_sf"/>
</dbReference>
<protein>
    <recommendedName>
        <fullName evidence="2">histidine kinase</fullName>
        <ecNumber evidence="2">2.7.13.3</ecNumber>
    </recommendedName>
</protein>
<sequence>MAQNPDIKRKIERIDSLMDKYYTNFEQAEREADELYNLLKTKYKSKEYKGFLIDVMLQKSILYSLNGEHYKALQIALKALDEAKEYELPEKIYRSCWIIEIMYENGGDYKLCRQYLDEAHKIYKKYSLDNVYSVYCIRMSSYYVRVQKRDSALHFAYRGLEYAQKYQNKREIRDAYLLLGGLLSENHYKDAVKYKSMAAKQLLELEDYASAASQLTSASRILIKHNQPDEAMKYSDSAFSVLRGTNAYINPEVYEVRSDLFRRKGKMDSAYYYFEKFHNVYANEQSKMENSKIKQISEQYQNDKKEAVIKSKNRQMVLTAGLLALIVFGSVVLFWKNREISRKNKVINKQLAELSKTLNQKQVLLSELQHRVKNNLQHVISILEIQKESVDFNNIDELIRGNQNRIHSMALLHKKLNVADNVNEVDLKRYVTELSELVKDSYDSHNKKVNLFVNVSIEKISLEKALPLGLIIVELVSNSMKHAFQKQNIGIISIELTKDSNSHTLYYSDNGGGFDFNAPSEKGLGQEIIKGLIDQLDGVTETKSDNGFELTVSF</sequence>
<dbReference type="PANTHER" id="PTHR41523">
    <property type="entry name" value="TWO-COMPONENT SYSTEM SENSOR PROTEIN"/>
    <property type="match status" value="1"/>
</dbReference>
<feature type="domain" description="Histidine kinase" evidence="10">
    <location>
        <begin position="367"/>
        <end position="554"/>
    </location>
</feature>
<feature type="coiled-coil region" evidence="8">
    <location>
        <begin position="11"/>
        <end position="38"/>
    </location>
</feature>
<feature type="transmembrane region" description="Helical" evidence="9">
    <location>
        <begin position="316"/>
        <end position="335"/>
    </location>
</feature>
<dbReference type="InterPro" id="IPR011990">
    <property type="entry name" value="TPR-like_helical_dom_sf"/>
</dbReference>
<keyword evidence="7" id="KW-0067">ATP-binding</keyword>
<keyword evidence="12" id="KW-1185">Reference proteome</keyword>
<dbReference type="AlphaFoldDB" id="A0A1G6S6P4"/>
<keyword evidence="6 11" id="KW-0418">Kinase</keyword>
<evidence type="ECO:0000256" key="5">
    <source>
        <dbReference type="ARBA" id="ARBA00022741"/>
    </source>
</evidence>
<evidence type="ECO:0000256" key="2">
    <source>
        <dbReference type="ARBA" id="ARBA00012438"/>
    </source>
</evidence>
<keyword evidence="9" id="KW-0812">Transmembrane</keyword>
<keyword evidence="5" id="KW-0547">Nucleotide-binding</keyword>
<keyword evidence="9" id="KW-1133">Transmembrane helix</keyword>
<dbReference type="EMBL" id="FMZO01000006">
    <property type="protein sequence ID" value="SDD12361.1"/>
    <property type="molecule type" value="Genomic_DNA"/>
</dbReference>
<dbReference type="GO" id="GO:0004673">
    <property type="term" value="F:protein histidine kinase activity"/>
    <property type="evidence" value="ECO:0007669"/>
    <property type="project" value="UniProtKB-EC"/>
</dbReference>
<evidence type="ECO:0000259" key="10">
    <source>
        <dbReference type="PROSITE" id="PS50109"/>
    </source>
</evidence>
<keyword evidence="9" id="KW-0472">Membrane</keyword>
<evidence type="ECO:0000256" key="3">
    <source>
        <dbReference type="ARBA" id="ARBA00022553"/>
    </source>
</evidence>
<evidence type="ECO:0000256" key="1">
    <source>
        <dbReference type="ARBA" id="ARBA00000085"/>
    </source>
</evidence>
<reference evidence="12" key="1">
    <citation type="submission" date="2016-10" db="EMBL/GenBank/DDBJ databases">
        <authorList>
            <person name="Varghese N."/>
            <person name="Submissions S."/>
        </authorList>
    </citation>
    <scope>NUCLEOTIDE SEQUENCE [LARGE SCALE GENOMIC DNA]</scope>
    <source>
        <strain evidence="12">DSM 25811 / CCM 8410 / LMG 26954 / E90</strain>
    </source>
</reference>
<dbReference type="Gene3D" id="1.25.40.10">
    <property type="entry name" value="Tetratricopeptide repeat domain"/>
    <property type="match status" value="1"/>
</dbReference>
<evidence type="ECO:0000256" key="4">
    <source>
        <dbReference type="ARBA" id="ARBA00022679"/>
    </source>
</evidence>
<evidence type="ECO:0000313" key="12">
    <source>
        <dbReference type="Proteomes" id="UP000198757"/>
    </source>
</evidence>
<evidence type="ECO:0000313" key="11">
    <source>
        <dbReference type="EMBL" id="SDD12361.1"/>
    </source>
</evidence>
<organism evidence="11 12">
    <name type="scientific">Niabella drilacis (strain DSM 25811 / CCM 8410 / CCUG 62505 / LMG 26954 / E90)</name>
    <dbReference type="NCBI Taxonomy" id="1285928"/>
    <lineage>
        <taxon>Bacteria</taxon>
        <taxon>Pseudomonadati</taxon>
        <taxon>Bacteroidota</taxon>
        <taxon>Chitinophagia</taxon>
        <taxon>Chitinophagales</taxon>
        <taxon>Chitinophagaceae</taxon>
        <taxon>Niabella</taxon>
    </lineage>
</organism>
<dbReference type="STRING" id="1285928.SAMN04487894_106110"/>
<gene>
    <name evidence="11" type="ORF">SAMN04487894_106110</name>
</gene>